<feature type="non-terminal residue" evidence="1">
    <location>
        <position position="1"/>
    </location>
</feature>
<comment type="caution">
    <text evidence="1">The sequence shown here is derived from an EMBL/GenBank/DDBJ whole genome shotgun (WGS) entry which is preliminary data.</text>
</comment>
<dbReference type="Proteomes" id="UP000036426">
    <property type="component" value="Unassembled WGS sequence"/>
</dbReference>
<keyword evidence="2" id="KW-1185">Reference proteome</keyword>
<dbReference type="PATRIC" id="fig|754436.4.peg.4853"/>
<sequence length="113" mass="12904">GISRTHEVKVKPIGSGQGKESFIQITPTVQLGERLAFPSEGYFYNFANAQLIQEYKMLGDGHFGFYATRTTQNRLDDEQLANLYQNTILVYWNIDGQLVTDQSLVYLDHQITK</sequence>
<organism evidence="1 2">
    <name type="scientific">Photobacterium aphoticum</name>
    <dbReference type="NCBI Taxonomy" id="754436"/>
    <lineage>
        <taxon>Bacteria</taxon>
        <taxon>Pseudomonadati</taxon>
        <taxon>Pseudomonadota</taxon>
        <taxon>Gammaproteobacteria</taxon>
        <taxon>Vibrionales</taxon>
        <taxon>Vibrionaceae</taxon>
        <taxon>Photobacterium</taxon>
    </lineage>
</organism>
<evidence type="ECO:0000313" key="1">
    <source>
        <dbReference type="EMBL" id="KLU98361.1"/>
    </source>
</evidence>
<gene>
    <name evidence="1" type="ORF">ABT58_23230</name>
</gene>
<dbReference type="AlphaFoldDB" id="A0A0J1JA90"/>
<accession>A0A0J1JA90</accession>
<reference evidence="1 2" key="1">
    <citation type="submission" date="2015-05" db="EMBL/GenBank/DDBJ databases">
        <title>Photobacterium galathea sp. nov.</title>
        <authorList>
            <person name="Machado H."/>
            <person name="Gram L."/>
        </authorList>
    </citation>
    <scope>NUCLEOTIDE SEQUENCE [LARGE SCALE GENOMIC DNA]</scope>
    <source>
        <strain evidence="1 2">DSM 25995</strain>
    </source>
</reference>
<protein>
    <submittedName>
        <fullName evidence="1">Uncharacterized protein</fullName>
    </submittedName>
</protein>
<evidence type="ECO:0000313" key="2">
    <source>
        <dbReference type="Proteomes" id="UP000036426"/>
    </source>
</evidence>
<name>A0A0J1JA90_9GAMM</name>
<proteinExistence type="predicted"/>
<dbReference type="EMBL" id="LDOV01000105">
    <property type="protein sequence ID" value="KLU98361.1"/>
    <property type="molecule type" value="Genomic_DNA"/>
</dbReference>